<dbReference type="Proteomes" id="UP000594637">
    <property type="component" value="Chromosome"/>
</dbReference>
<dbReference type="InterPro" id="IPR017850">
    <property type="entry name" value="Alkaline_phosphatase_core_sf"/>
</dbReference>
<reference evidence="1 2" key="1">
    <citation type="submission" date="2020-11" db="EMBL/GenBank/DDBJ databases">
        <title>Actinomyces sp. ZJ750.</title>
        <authorList>
            <person name="Zhou J."/>
        </authorList>
    </citation>
    <scope>NUCLEOTIDE SEQUENCE [LARGE SCALE GENOMIC DNA]</scope>
    <source>
        <strain evidence="1 2">ZJ750</strain>
    </source>
</reference>
<evidence type="ECO:0000313" key="1">
    <source>
        <dbReference type="EMBL" id="QPL04896.1"/>
    </source>
</evidence>
<gene>
    <name evidence="1" type="primary">pglZ</name>
    <name evidence="1" type="ORF">ID810_09105</name>
</gene>
<proteinExistence type="predicted"/>
<sequence length="843" mass="94670">MSSLSTVKHQLRERFARPGEAGRIVLWSDPSGRYADTVTELVPPGTTILRVDNNEFAIKREIFASSSDSTFLIYRPGPEPQTPTDNWLLDVELAYGVFTADHVSLVVQELGGGSAMRDVVEQYPQFFDSQRRRQALTTRLRPDDDATDIAASMVAAILGTEDRSLDALWRVLLTQHAEGRSTGIDEITRLGLDTFHWEGTRHIYGYTATTPTVEDFVLWLFERAWEGFAPTHPERADEYRNIRRDFSTWRHDLRFADTYRALATHAATELAIADRMTDLELGDLLPRTTFPEADQEIIRRLAQGIESRTLPDKQVQEAVQRRTTSIWYHDVHHAYEALAAASTLLSLACAGAWDMSSPADGVERYAKEWYAVDQAYRRFHRNLDQADTDLTASFDPLTSQVERAYLNDYLDPLGRAWQQQVNTMERWEISGIPSARSFFSAKVNAHWLSKGRKGVVIISDALRYEVAEELGRRIRNEDRFTAELTPMLSCLPSYTQLGMACLLPHTTLAFTDRANVEVDGAPSDGTNNRATILAAVGSTAIQAKDLLSMRPAETRDLVKSHHVLYVFHNQIDATGDKQPTETDTFRACDDAIAELIKVMKKLANANVNNILITADHGFLYQDTPLAEHNYLSVKPHGDTLLSVNHRFVLGRGLKRDQAFTTFTSAQLGMTGDIEVQVPASVHRIRAAGSGVRYVHGGASLQEIVIPVLAVNKRRTSDTRQVPVKIMPETDRITTGQITVMLYQQEPVTEKVKARRLIAGLYAGQTLISDEVTVDCSQTSEEGRDRFFPVTLVLSTEADAYNGTKVELRLHEPVGISQRRPYPDKARFTLVRTFTSDFGNDFDF</sequence>
<dbReference type="RefSeq" id="WP_166855910.1">
    <property type="nucleotide sequence ID" value="NZ_CP063989.1"/>
</dbReference>
<dbReference type="EMBL" id="CP063989">
    <property type="protein sequence ID" value="QPL04896.1"/>
    <property type="molecule type" value="Genomic_DNA"/>
</dbReference>
<protein>
    <submittedName>
        <fullName evidence="1">BREX-1 system phosphatase PglZ type A</fullName>
    </submittedName>
</protein>
<dbReference type="AlphaFoldDB" id="A0A7T0PV46"/>
<keyword evidence="2" id="KW-1185">Reference proteome</keyword>
<dbReference type="KEGG" id="arep:ID810_09105"/>
<name>A0A7T0PV46_9ACTO</name>
<dbReference type="SUPFAM" id="SSF53649">
    <property type="entry name" value="Alkaline phosphatase-like"/>
    <property type="match status" value="1"/>
</dbReference>
<dbReference type="Pfam" id="PF08665">
    <property type="entry name" value="PglZ"/>
    <property type="match status" value="1"/>
</dbReference>
<dbReference type="NCBIfam" id="TIGR02687">
    <property type="entry name" value="BREX-1 system phosphatase PglZ type A"/>
    <property type="match status" value="1"/>
</dbReference>
<organism evidence="1 2">
    <name type="scientific">Actinomyces respiraculi</name>
    <dbReference type="NCBI Taxonomy" id="2744574"/>
    <lineage>
        <taxon>Bacteria</taxon>
        <taxon>Bacillati</taxon>
        <taxon>Actinomycetota</taxon>
        <taxon>Actinomycetes</taxon>
        <taxon>Actinomycetales</taxon>
        <taxon>Actinomycetaceae</taxon>
        <taxon>Actinomyces</taxon>
    </lineage>
</organism>
<dbReference type="InterPro" id="IPR014060">
    <property type="entry name" value="PglZ"/>
</dbReference>
<evidence type="ECO:0000313" key="2">
    <source>
        <dbReference type="Proteomes" id="UP000594637"/>
    </source>
</evidence>
<accession>A0A7T0PV46</accession>